<dbReference type="InterPro" id="IPR028092">
    <property type="entry name" value="RD3"/>
</dbReference>
<dbReference type="eggNOG" id="ENOG502SX8A">
    <property type="taxonomic scope" value="Eukaryota"/>
</dbReference>
<name>A0A1I7SXY5_9PELO</name>
<sequence>MFRWLFQGDHVAKSFDSPSETQSARDDRSAFSNCDNFLLFDLVVGEIETAVVKFELEKEQKEEEERKAERRPDYSWLISAGSRRLRKELSINEPTSREDIIEKFVIATHDTIQSRKHEPTLTEVIKSFASGKGSSLHSVRHGEMPRETHGSSRNIAELSFIELQEIV</sequence>
<feature type="coiled-coil region" evidence="1">
    <location>
        <begin position="44"/>
        <end position="71"/>
    </location>
</feature>
<evidence type="ECO:0000313" key="2">
    <source>
        <dbReference type="Proteomes" id="UP000095282"/>
    </source>
</evidence>
<reference evidence="3" key="1">
    <citation type="submission" date="2016-11" db="UniProtKB">
        <authorList>
            <consortium name="WormBaseParasite"/>
        </authorList>
    </citation>
    <scope>IDENTIFICATION</scope>
</reference>
<protein>
    <submittedName>
        <fullName evidence="3">Uncharacterized protein</fullName>
    </submittedName>
</protein>
<dbReference type="PANTHER" id="PTHR28489:SF2">
    <property type="entry name" value="RENTINAL DEGENERATION 3-LIKE"/>
    <property type="match status" value="1"/>
</dbReference>
<dbReference type="AlphaFoldDB" id="A0A1I7SXY5"/>
<dbReference type="WBParaSite" id="Csp11.Scaffold23.g104.t1">
    <property type="protein sequence ID" value="Csp11.Scaffold23.g104.t1"/>
    <property type="gene ID" value="Csp11.Scaffold23.g104"/>
</dbReference>
<keyword evidence="1" id="KW-0175">Coiled coil</keyword>
<keyword evidence="2" id="KW-1185">Reference proteome</keyword>
<dbReference type="Proteomes" id="UP000095282">
    <property type="component" value="Unplaced"/>
</dbReference>
<accession>A0A1I7SXY5</accession>
<evidence type="ECO:0000313" key="3">
    <source>
        <dbReference type="WBParaSite" id="Csp11.Scaffold23.g104.t1"/>
    </source>
</evidence>
<dbReference type="PANTHER" id="PTHR28489">
    <property type="entry name" value="RENTINAL DEGENERATION 3-LIKE"/>
    <property type="match status" value="1"/>
</dbReference>
<proteinExistence type="predicted"/>
<evidence type="ECO:0000256" key="1">
    <source>
        <dbReference type="SAM" id="Coils"/>
    </source>
</evidence>
<organism evidence="2 3">
    <name type="scientific">Caenorhabditis tropicalis</name>
    <dbReference type="NCBI Taxonomy" id="1561998"/>
    <lineage>
        <taxon>Eukaryota</taxon>
        <taxon>Metazoa</taxon>
        <taxon>Ecdysozoa</taxon>
        <taxon>Nematoda</taxon>
        <taxon>Chromadorea</taxon>
        <taxon>Rhabditida</taxon>
        <taxon>Rhabditina</taxon>
        <taxon>Rhabditomorpha</taxon>
        <taxon>Rhabditoidea</taxon>
        <taxon>Rhabditidae</taxon>
        <taxon>Peloderinae</taxon>
        <taxon>Caenorhabditis</taxon>
    </lineage>
</organism>
<dbReference type="Pfam" id="PF14473">
    <property type="entry name" value="RD3"/>
    <property type="match status" value="1"/>
</dbReference>